<dbReference type="eggNOG" id="COG2186">
    <property type="taxonomic scope" value="Bacteria"/>
</dbReference>
<feature type="compositionally biased region" description="Basic and acidic residues" evidence="1">
    <location>
        <begin position="87"/>
        <end position="99"/>
    </location>
</feature>
<feature type="region of interest" description="Disordered" evidence="1">
    <location>
        <begin position="160"/>
        <end position="180"/>
    </location>
</feature>
<reference evidence="2 3" key="1">
    <citation type="journal article" date="2011" name="Mol. Biol. Evol.">
        <title>Comparative genomic analysis of fruiting body formation in Myxococcales.</title>
        <authorList>
            <person name="Huntley S."/>
            <person name="Hamann N."/>
            <person name="Wegener-Feldbrugge S."/>
            <person name="Treuner-Lange A."/>
            <person name="Kube M."/>
            <person name="Reinhardt R."/>
            <person name="Klages S."/>
            <person name="Muller R."/>
            <person name="Ronning C.M."/>
            <person name="Nierman W.C."/>
            <person name="Sogaard-Andersen L."/>
        </authorList>
    </citation>
    <scope>NUCLEOTIDE SEQUENCE [LARGE SCALE GENOMIC DNA]</scope>
    <source>
        <strain evidence="2 3">DW4/3-1</strain>
    </source>
</reference>
<name>E3FI02_STIAD</name>
<organism evidence="2 3">
    <name type="scientific">Stigmatella aurantiaca (strain DW4/3-1)</name>
    <dbReference type="NCBI Taxonomy" id="378806"/>
    <lineage>
        <taxon>Bacteria</taxon>
        <taxon>Pseudomonadati</taxon>
        <taxon>Myxococcota</taxon>
        <taxon>Myxococcia</taxon>
        <taxon>Myxococcales</taxon>
        <taxon>Cystobacterineae</taxon>
        <taxon>Archangiaceae</taxon>
        <taxon>Stigmatella</taxon>
    </lineage>
</organism>
<evidence type="ECO:0000313" key="3">
    <source>
        <dbReference type="Proteomes" id="UP000001351"/>
    </source>
</evidence>
<dbReference type="AlphaFoldDB" id="E3FI02"/>
<dbReference type="Proteomes" id="UP000001351">
    <property type="component" value="Chromosome"/>
</dbReference>
<feature type="compositionally biased region" description="Acidic residues" evidence="1">
    <location>
        <begin position="1"/>
        <end position="10"/>
    </location>
</feature>
<accession>E3FI02</accession>
<feature type="compositionally biased region" description="Polar residues" evidence="1">
    <location>
        <begin position="166"/>
        <end position="180"/>
    </location>
</feature>
<proteinExistence type="predicted"/>
<dbReference type="STRING" id="378806.STAUR_3820"/>
<dbReference type="HOGENOM" id="CLU_1495335_0_0_7"/>
<gene>
    <name evidence="2" type="ordered locus">STAUR_3820</name>
</gene>
<dbReference type="KEGG" id="sur:STAUR_3820"/>
<feature type="compositionally biased region" description="Basic residues" evidence="1">
    <location>
        <begin position="34"/>
        <end position="43"/>
    </location>
</feature>
<feature type="region of interest" description="Disordered" evidence="1">
    <location>
        <begin position="1"/>
        <end position="128"/>
    </location>
</feature>
<sequence>MRFEVPEDFWEGATRWSAPPQGHPGSNSEYPRLKCLKRPRNRRASVDGLRRRVLLAASSRRREGESPNRGKLNPPQTAEARRHRPRERPPRRPLAEHCGPRARRTSPSNCSPYPPPPPDVRCSLTTSCGPPLRSERAEPCLLPTSQPPQAIARRLRWATLRRRPAGTTTPVGGRSGSSSC</sequence>
<evidence type="ECO:0000256" key="1">
    <source>
        <dbReference type="SAM" id="MobiDB-lite"/>
    </source>
</evidence>
<protein>
    <submittedName>
        <fullName evidence="2">Uncharacterized protein</fullName>
    </submittedName>
</protein>
<keyword evidence="3" id="KW-1185">Reference proteome</keyword>
<evidence type="ECO:0000313" key="2">
    <source>
        <dbReference type="EMBL" id="ADO71608.1"/>
    </source>
</evidence>
<dbReference type="EMBL" id="CP002271">
    <property type="protein sequence ID" value="ADO71608.1"/>
    <property type="molecule type" value="Genomic_DNA"/>
</dbReference>